<feature type="transmembrane region" description="Helical" evidence="1">
    <location>
        <begin position="246"/>
        <end position="269"/>
    </location>
</feature>
<dbReference type="EMBL" id="CP002546">
    <property type="protein sequence ID" value="ADY59916.1"/>
    <property type="molecule type" value="Genomic_DNA"/>
</dbReference>
<reference evidence="3" key="1">
    <citation type="submission" date="2011-02" db="EMBL/GenBank/DDBJ databases">
        <title>The complete genome of Planctomyces brasiliensis DSM 5305.</title>
        <authorList>
            <person name="Lucas S."/>
            <person name="Copeland A."/>
            <person name="Lapidus A."/>
            <person name="Bruce D."/>
            <person name="Goodwin L."/>
            <person name="Pitluck S."/>
            <person name="Kyrpides N."/>
            <person name="Mavromatis K."/>
            <person name="Pagani I."/>
            <person name="Ivanova N."/>
            <person name="Ovchinnikova G."/>
            <person name="Lu M."/>
            <person name="Detter J.C."/>
            <person name="Han C."/>
            <person name="Land M."/>
            <person name="Hauser L."/>
            <person name="Markowitz V."/>
            <person name="Cheng J.-F."/>
            <person name="Hugenholtz P."/>
            <person name="Woyke T."/>
            <person name="Wu D."/>
            <person name="Tindall B."/>
            <person name="Pomrenke H.G."/>
            <person name="Brambilla E."/>
            <person name="Klenk H.-P."/>
            <person name="Eisen J.A."/>
        </authorList>
    </citation>
    <scope>NUCLEOTIDE SEQUENCE [LARGE SCALE GENOMIC DNA]</scope>
    <source>
        <strain evidence="3">ATCC 49424 / DSM 5305 / JCM 21570 / NBRC 103401 / IFAM 1448</strain>
    </source>
</reference>
<dbReference type="Proteomes" id="UP000006860">
    <property type="component" value="Chromosome"/>
</dbReference>
<keyword evidence="1" id="KW-0812">Transmembrane</keyword>
<keyword evidence="1" id="KW-0472">Membrane</keyword>
<dbReference type="HOGENOM" id="CLU_743704_0_0_0"/>
<protein>
    <submittedName>
        <fullName evidence="2">Uncharacterized protein</fullName>
    </submittedName>
</protein>
<keyword evidence="3" id="KW-1185">Reference proteome</keyword>
<keyword evidence="1" id="KW-1133">Transmembrane helix</keyword>
<feature type="transmembrane region" description="Helical" evidence="1">
    <location>
        <begin position="12"/>
        <end position="32"/>
    </location>
</feature>
<feature type="transmembrane region" description="Helical" evidence="1">
    <location>
        <begin position="208"/>
        <end position="234"/>
    </location>
</feature>
<feature type="transmembrane region" description="Helical" evidence="1">
    <location>
        <begin position="62"/>
        <end position="87"/>
    </location>
</feature>
<accession>F0SLZ1</accession>
<dbReference type="AlphaFoldDB" id="F0SLZ1"/>
<organism evidence="2 3">
    <name type="scientific">Rubinisphaera brasiliensis (strain ATCC 49424 / DSM 5305 / JCM 21570 / IAM 15109 / NBRC 103401 / IFAM 1448)</name>
    <name type="common">Planctomyces brasiliensis</name>
    <dbReference type="NCBI Taxonomy" id="756272"/>
    <lineage>
        <taxon>Bacteria</taxon>
        <taxon>Pseudomonadati</taxon>
        <taxon>Planctomycetota</taxon>
        <taxon>Planctomycetia</taxon>
        <taxon>Planctomycetales</taxon>
        <taxon>Planctomycetaceae</taxon>
        <taxon>Rubinisphaera</taxon>
    </lineage>
</organism>
<gene>
    <name evidence="2" type="ordered locus">Plabr_2314</name>
</gene>
<dbReference type="KEGG" id="pbs:Plabr_2314"/>
<sequence>MRVIEKDGVITFRQIRIILPGVMLVTVAFVLLSGELETFRHPAIWDHAPEFLLHLRTGWESVFLTFVLMAIMYYSLSSFQWSTIVFLPEYIRIRSFHYLWFRTSSLPVENIENLFLVGNRPQSSVRKSQQTHWNSTLIIRMKDELREVRIDGLFLSKQRYFEARELVKRLRAGYGFDEDEHRAPLPRREFCSDDGIVHVCKKNVTAHIVFSLLFAAAALNVLCFTVPGFLQYLITAESVEFYTLLRFAGFLVCGLISSALALLLLFTFLTNKEIRANLQTGELSATQEDSVLRTRDSVHLVDVERFGVTEEQKRTDNSPKARLMLHRRAVAECFGGNTLRLTTSSTGYSHRKRCERIVEELTGLQTQFNEHR</sequence>
<evidence type="ECO:0000313" key="2">
    <source>
        <dbReference type="EMBL" id="ADY59916.1"/>
    </source>
</evidence>
<dbReference type="RefSeq" id="WP_013628640.1">
    <property type="nucleotide sequence ID" value="NC_015174.1"/>
</dbReference>
<evidence type="ECO:0000313" key="3">
    <source>
        <dbReference type="Proteomes" id="UP000006860"/>
    </source>
</evidence>
<evidence type="ECO:0000256" key="1">
    <source>
        <dbReference type="SAM" id="Phobius"/>
    </source>
</evidence>
<proteinExistence type="predicted"/>
<name>F0SLZ1_RUBBR</name>